<feature type="transmembrane region" description="Helical" evidence="5">
    <location>
        <begin position="124"/>
        <end position="143"/>
    </location>
</feature>
<evidence type="ECO:0000256" key="2">
    <source>
        <dbReference type="ARBA" id="ARBA00022692"/>
    </source>
</evidence>
<evidence type="ECO:0000256" key="1">
    <source>
        <dbReference type="ARBA" id="ARBA00004141"/>
    </source>
</evidence>
<keyword evidence="7" id="KW-1185">Reference proteome</keyword>
<evidence type="ECO:0000313" key="7">
    <source>
        <dbReference type="Proteomes" id="UP000515908"/>
    </source>
</evidence>
<keyword evidence="2 5" id="KW-0812">Transmembrane</keyword>
<feature type="transmembrane region" description="Helical" evidence="5">
    <location>
        <begin position="43"/>
        <end position="60"/>
    </location>
</feature>
<dbReference type="InterPro" id="IPR050186">
    <property type="entry name" value="TPT_transporter"/>
</dbReference>
<dbReference type="AlphaFoldDB" id="A0A7G2CGB3"/>
<evidence type="ECO:0000256" key="5">
    <source>
        <dbReference type="SAM" id="Phobius"/>
    </source>
</evidence>
<feature type="transmembrane region" description="Helical" evidence="5">
    <location>
        <begin position="270"/>
        <end position="289"/>
    </location>
</feature>
<organism evidence="6 7">
    <name type="scientific">Angomonas deanei</name>
    <dbReference type="NCBI Taxonomy" id="59799"/>
    <lineage>
        <taxon>Eukaryota</taxon>
        <taxon>Discoba</taxon>
        <taxon>Euglenozoa</taxon>
        <taxon>Kinetoplastea</taxon>
        <taxon>Metakinetoplastina</taxon>
        <taxon>Trypanosomatida</taxon>
        <taxon>Trypanosomatidae</taxon>
        <taxon>Strigomonadinae</taxon>
        <taxon>Angomonas</taxon>
    </lineage>
</organism>
<comment type="subcellular location">
    <subcellularLocation>
        <location evidence="1">Membrane</location>
        <topology evidence="1">Multi-pass membrane protein</topology>
    </subcellularLocation>
</comment>
<sequence>MVPRLRLVFTLVLYLGLSALTNIVDRLLIEVKFSFPLVATRKFVNYAAVSAACGILYKMGYLRHKPIPMKSLLLFTGAFCADFMFSHLVLRSSSFGVFQVFRMLSTPTVLLINRIYGTTESGSILLSLLVTTVGLYIAIVRGYEGTAGTFLFGVLTTVSHALYFVWGHAILTRNDIQPLQLMLYHAPICAIVLGFCALFIDDKKSLFSFRPTGLLWIIFIFSCAVSFALQWVFFLLCKRLAPLSMCVFMQFRISLQFTLGFIFVMSFMEFANVLGISISFIGIFAYVWFKKRDAAQAGELAQHNGKDSDRLNVLFVREGRGEV</sequence>
<dbReference type="Proteomes" id="UP000515908">
    <property type="component" value="Chromosome 10"/>
</dbReference>
<evidence type="ECO:0000313" key="6">
    <source>
        <dbReference type="EMBL" id="CAD2218001.1"/>
    </source>
</evidence>
<dbReference type="VEuPathDB" id="TriTrypDB:ADEAN_000548700"/>
<protein>
    <submittedName>
        <fullName evidence="6">Uncharacterized protein</fullName>
    </submittedName>
</protein>
<gene>
    <name evidence="6" type="ORF">ADEAN_000548700</name>
</gene>
<dbReference type="EMBL" id="LR877154">
    <property type="protein sequence ID" value="CAD2218001.1"/>
    <property type="molecule type" value="Genomic_DNA"/>
</dbReference>
<accession>A0A7G2CGB3</accession>
<feature type="transmembrane region" description="Helical" evidence="5">
    <location>
        <begin position="72"/>
        <end position="90"/>
    </location>
</feature>
<evidence type="ECO:0000256" key="3">
    <source>
        <dbReference type="ARBA" id="ARBA00022989"/>
    </source>
</evidence>
<dbReference type="PANTHER" id="PTHR11132">
    <property type="entry name" value="SOLUTE CARRIER FAMILY 35"/>
    <property type="match status" value="1"/>
</dbReference>
<keyword evidence="4 5" id="KW-0472">Membrane</keyword>
<feature type="transmembrane region" description="Helical" evidence="5">
    <location>
        <begin position="181"/>
        <end position="200"/>
    </location>
</feature>
<keyword evidence="3 5" id="KW-1133">Transmembrane helix</keyword>
<proteinExistence type="predicted"/>
<evidence type="ECO:0000256" key="4">
    <source>
        <dbReference type="ARBA" id="ARBA00023136"/>
    </source>
</evidence>
<name>A0A7G2CGB3_9TRYP</name>
<dbReference type="GO" id="GO:0016020">
    <property type="term" value="C:membrane"/>
    <property type="evidence" value="ECO:0007669"/>
    <property type="project" value="UniProtKB-SubCell"/>
</dbReference>
<feature type="transmembrane region" description="Helical" evidence="5">
    <location>
        <begin position="149"/>
        <end position="169"/>
    </location>
</feature>
<feature type="transmembrane region" description="Helical" evidence="5">
    <location>
        <begin position="212"/>
        <end position="236"/>
    </location>
</feature>
<reference evidence="6 7" key="1">
    <citation type="submission" date="2020-08" db="EMBL/GenBank/DDBJ databases">
        <authorList>
            <person name="Newling K."/>
            <person name="Davey J."/>
            <person name="Forrester S."/>
        </authorList>
    </citation>
    <scope>NUCLEOTIDE SEQUENCE [LARGE SCALE GENOMIC DNA]</scope>
    <source>
        <strain evidence="7">Crithidia deanei Carvalho (ATCC PRA-265)</strain>
    </source>
</reference>